<organism evidence="2">
    <name type="scientific">marine sediment metagenome</name>
    <dbReference type="NCBI Taxonomy" id="412755"/>
    <lineage>
        <taxon>unclassified sequences</taxon>
        <taxon>metagenomes</taxon>
        <taxon>ecological metagenomes</taxon>
    </lineage>
</organism>
<keyword evidence="1" id="KW-0812">Transmembrane</keyword>
<evidence type="ECO:0000256" key="1">
    <source>
        <dbReference type="SAM" id="Phobius"/>
    </source>
</evidence>
<dbReference type="AlphaFoldDB" id="A0A0F9K4J0"/>
<proteinExistence type="predicted"/>
<protein>
    <submittedName>
        <fullName evidence="2">Uncharacterized protein</fullName>
    </submittedName>
</protein>
<accession>A0A0F9K4J0</accession>
<feature type="transmembrane region" description="Helical" evidence="1">
    <location>
        <begin position="54"/>
        <end position="76"/>
    </location>
</feature>
<reference evidence="2" key="1">
    <citation type="journal article" date="2015" name="Nature">
        <title>Complex archaea that bridge the gap between prokaryotes and eukaryotes.</title>
        <authorList>
            <person name="Spang A."/>
            <person name="Saw J.H."/>
            <person name="Jorgensen S.L."/>
            <person name="Zaremba-Niedzwiedzka K."/>
            <person name="Martijn J."/>
            <person name="Lind A.E."/>
            <person name="van Eijk R."/>
            <person name="Schleper C."/>
            <person name="Guy L."/>
            <person name="Ettema T.J."/>
        </authorList>
    </citation>
    <scope>NUCLEOTIDE SEQUENCE</scope>
</reference>
<evidence type="ECO:0000313" key="2">
    <source>
        <dbReference type="EMBL" id="KKM76873.1"/>
    </source>
</evidence>
<comment type="caution">
    <text evidence="2">The sequence shown here is derived from an EMBL/GenBank/DDBJ whole genome shotgun (WGS) entry which is preliminary data.</text>
</comment>
<name>A0A0F9K4J0_9ZZZZ</name>
<sequence>MSEFLNDLEFEEYIKEMTSRKLLEFNSRQIYDICAVVAQHEKRLITVEKKSNRIVGGAAAIGTGIGALVIAVVSYFTGR</sequence>
<keyword evidence="1" id="KW-1133">Transmembrane helix</keyword>
<dbReference type="EMBL" id="LAZR01008733">
    <property type="protein sequence ID" value="KKM76873.1"/>
    <property type="molecule type" value="Genomic_DNA"/>
</dbReference>
<gene>
    <name evidence="2" type="ORF">LCGC14_1375710</name>
</gene>
<keyword evidence="1" id="KW-0472">Membrane</keyword>